<sequence length="443" mass="47801">MKPRWRRWLAGTLLITLGATGCGIGDRVGGDQPPATSDGKGEIAGNLTVAWWGGDSRNKKTNAVIDLFEAQHAGVSTERQSADYGNYFDRLNVQASSGSLPCAVQMQGRQLNDYTKRKVLLPLDEMVAAGTIDTSEIPPAVLEAGKGTDGKLYFIPYGAAYDAIAINTTIAERAGLDPLPERYTWPEFLDYARLAKAAVDQDTYVLGDLGGTINAFNAWTLGQGLELFNAEGKIGITKEQLTEYWTMWKQLLDEGVTIPPQVAAEEPVGSDQGYVATGKLMINGIPGNALFNAQQTLTGHDAGELMTYRYPDGSAGMGNAVIPSGFGIAANCANVPTAAAFIDFFTNDAEAGKSFASDNGAATNQQVLEAQLNDPELPELKKHELELYQQIVADEPPYIVYPPGYNATFQQSFERNWDEIAFGRLTIQQAVDAFFTETNATLG</sequence>
<dbReference type="PROSITE" id="PS51257">
    <property type="entry name" value="PROKAR_LIPOPROTEIN"/>
    <property type="match status" value="1"/>
</dbReference>
<evidence type="ECO:0000313" key="2">
    <source>
        <dbReference type="Proteomes" id="UP000569914"/>
    </source>
</evidence>
<gene>
    <name evidence="1" type="ORF">BKA15_001074</name>
</gene>
<accession>A0A7Y9I4B5</accession>
<protein>
    <submittedName>
        <fullName evidence="1">Multiple sugar transport system substrate-binding protein</fullName>
    </submittedName>
</protein>
<organism evidence="1 2">
    <name type="scientific">Microlunatus parietis</name>
    <dbReference type="NCBI Taxonomy" id="682979"/>
    <lineage>
        <taxon>Bacteria</taxon>
        <taxon>Bacillati</taxon>
        <taxon>Actinomycetota</taxon>
        <taxon>Actinomycetes</taxon>
        <taxon>Propionibacteriales</taxon>
        <taxon>Propionibacteriaceae</taxon>
        <taxon>Microlunatus</taxon>
    </lineage>
</organism>
<dbReference type="InterPro" id="IPR050490">
    <property type="entry name" value="Bact_solute-bd_prot1"/>
</dbReference>
<name>A0A7Y9I4B5_9ACTN</name>
<reference evidence="1 2" key="1">
    <citation type="submission" date="2020-07" db="EMBL/GenBank/DDBJ databases">
        <title>Sequencing the genomes of 1000 actinobacteria strains.</title>
        <authorList>
            <person name="Klenk H.-P."/>
        </authorList>
    </citation>
    <scope>NUCLEOTIDE SEQUENCE [LARGE SCALE GENOMIC DNA]</scope>
    <source>
        <strain evidence="1 2">DSM 22083</strain>
    </source>
</reference>
<dbReference type="Pfam" id="PF01547">
    <property type="entry name" value="SBP_bac_1"/>
    <property type="match status" value="1"/>
</dbReference>
<dbReference type="Proteomes" id="UP000569914">
    <property type="component" value="Unassembled WGS sequence"/>
</dbReference>
<proteinExistence type="predicted"/>
<keyword evidence="1" id="KW-0813">Transport</keyword>
<dbReference type="Gene3D" id="3.40.190.10">
    <property type="entry name" value="Periplasmic binding protein-like II"/>
    <property type="match status" value="2"/>
</dbReference>
<dbReference type="EMBL" id="JACCBU010000001">
    <property type="protein sequence ID" value="NYE69745.1"/>
    <property type="molecule type" value="Genomic_DNA"/>
</dbReference>
<dbReference type="InterPro" id="IPR006059">
    <property type="entry name" value="SBP"/>
</dbReference>
<dbReference type="AlphaFoldDB" id="A0A7Y9I4B5"/>
<keyword evidence="1" id="KW-0762">Sugar transport</keyword>
<dbReference type="RefSeq" id="WP_179748713.1">
    <property type="nucleotide sequence ID" value="NZ_JACCBU010000001.1"/>
</dbReference>
<dbReference type="PANTHER" id="PTHR43649:SF11">
    <property type="entry name" value="ABC TRANSPORTER SUBSTRATE-BINDING PROTEIN YESO-RELATED"/>
    <property type="match status" value="1"/>
</dbReference>
<dbReference type="SUPFAM" id="SSF53850">
    <property type="entry name" value="Periplasmic binding protein-like II"/>
    <property type="match status" value="1"/>
</dbReference>
<keyword evidence="2" id="KW-1185">Reference proteome</keyword>
<evidence type="ECO:0000313" key="1">
    <source>
        <dbReference type="EMBL" id="NYE69745.1"/>
    </source>
</evidence>
<dbReference type="PANTHER" id="PTHR43649">
    <property type="entry name" value="ARABINOSE-BINDING PROTEIN-RELATED"/>
    <property type="match status" value="1"/>
</dbReference>
<comment type="caution">
    <text evidence="1">The sequence shown here is derived from an EMBL/GenBank/DDBJ whole genome shotgun (WGS) entry which is preliminary data.</text>
</comment>